<protein>
    <submittedName>
        <fullName evidence="9">MAGUK p55 subfamily member 6-like isoform X1</fullName>
    </submittedName>
</protein>
<sequence>MRDAEQARLMESTDKLNKNNERGFVSDQFIKSPNTDINHVTAQHKDLVFLQSLLDSPAMKNLIKAHDKLDAEEPLKPVLGGENSTELIQQIFTDLAPHKYSNTKASELSTILRKPHVKAIIEAHDTIAQKKFDKLPSPKIASRMAPPVYTAPPPDAIRMVGIRKVEGEPLGITIATEDGDLSIARILQGGMIDRQGLLHVGDIIKEVNGIEVRTPEELQLHMKKAVGSITLKIIPSYTDSLPTAQVFMKVHFSYDPSKDTLIPCKEAGLFFHKGDILEIVNQEDPNWWQARKVGEDKAAGLIPSLNLEESRKAFCKPELDFTKTVVFGSLATSKRKKKVYYNHHHTSDMDRHELLLYEEVARMPPFQRKTLVLIGAQGVGRRTIKSRLINSDPTRYGTTIPHTSRAMRPGEEDGRKYFFTDRAIMERDMAADEYLESGELDGNIYGTKLDTMRQVVRAGKMCVIDCNSVALKKLSTPEFMPFVVFLQAPDINRLRNMHEQAVREGHIQKNLAYERELQNRSVTMSTLDTEFMDMTEEDFDRTVNESYRLQKNYDCFFDLTIVNDDFEKTFVVLHDAIQRLATEPQWVPVNWVY</sequence>
<dbReference type="PROSITE" id="PS50002">
    <property type="entry name" value="SH3"/>
    <property type="match status" value="1"/>
</dbReference>
<dbReference type="InterPro" id="IPR001452">
    <property type="entry name" value="SH3_domain"/>
</dbReference>
<dbReference type="Gene3D" id="2.30.30.40">
    <property type="entry name" value="SH3 Domains"/>
    <property type="match status" value="1"/>
</dbReference>
<evidence type="ECO:0000259" key="7">
    <source>
        <dbReference type="PROSITE" id="PS51022"/>
    </source>
</evidence>
<accession>A0ABM1EC31</accession>
<dbReference type="SUPFAM" id="SSF52540">
    <property type="entry name" value="P-loop containing nucleoside triphosphate hydrolases"/>
    <property type="match status" value="1"/>
</dbReference>
<dbReference type="InterPro" id="IPR036034">
    <property type="entry name" value="PDZ_sf"/>
</dbReference>
<dbReference type="PROSITE" id="PS50052">
    <property type="entry name" value="GUANYLATE_KINASE_2"/>
    <property type="match status" value="1"/>
</dbReference>
<dbReference type="InterPro" id="IPR014775">
    <property type="entry name" value="L27_C"/>
</dbReference>
<dbReference type="Gene3D" id="1.10.287.650">
    <property type="entry name" value="L27 domain"/>
    <property type="match status" value="1"/>
</dbReference>
<dbReference type="InterPro" id="IPR004172">
    <property type="entry name" value="L27_dom"/>
</dbReference>
<dbReference type="Gene3D" id="3.40.50.300">
    <property type="entry name" value="P-loop containing nucleotide triphosphate hydrolases"/>
    <property type="match status" value="1"/>
</dbReference>
<dbReference type="CDD" id="cd11862">
    <property type="entry name" value="SH3_MPP"/>
    <property type="match status" value="1"/>
</dbReference>
<reference evidence="9" key="1">
    <citation type="submission" date="2025-08" db="UniProtKB">
        <authorList>
            <consortium name="RefSeq"/>
        </authorList>
    </citation>
    <scope>IDENTIFICATION</scope>
</reference>
<dbReference type="Proteomes" id="UP000695022">
    <property type="component" value="Unplaced"/>
</dbReference>
<feature type="domain" description="L27" evidence="7">
    <location>
        <begin position="77"/>
        <end position="135"/>
    </location>
</feature>
<comment type="similarity">
    <text evidence="1">Belongs to the MAGUK family.</text>
</comment>
<dbReference type="Pfam" id="PF00625">
    <property type="entry name" value="Guanylate_kin"/>
    <property type="match status" value="1"/>
</dbReference>
<dbReference type="SMART" id="SM00569">
    <property type="entry name" value="L27"/>
    <property type="match status" value="2"/>
</dbReference>
<dbReference type="SUPFAM" id="SSF50044">
    <property type="entry name" value="SH3-domain"/>
    <property type="match status" value="1"/>
</dbReference>
<keyword evidence="2 3" id="KW-0728">SH3 domain</keyword>
<dbReference type="PROSITE" id="PS51022">
    <property type="entry name" value="L27"/>
    <property type="match status" value="1"/>
</dbReference>
<dbReference type="InterPro" id="IPR008145">
    <property type="entry name" value="GK/Ca_channel_bsu"/>
</dbReference>
<dbReference type="InterPro" id="IPR020590">
    <property type="entry name" value="Guanylate_kinase_CS"/>
</dbReference>
<dbReference type="PROSITE" id="PS50106">
    <property type="entry name" value="PDZ"/>
    <property type="match status" value="1"/>
</dbReference>
<evidence type="ECO:0000256" key="3">
    <source>
        <dbReference type="PROSITE-ProRule" id="PRU00192"/>
    </source>
</evidence>
<evidence type="ECO:0000313" key="9">
    <source>
        <dbReference type="RefSeq" id="XP_014669752.1"/>
    </source>
</evidence>
<dbReference type="InterPro" id="IPR027417">
    <property type="entry name" value="P-loop_NTPase"/>
</dbReference>
<dbReference type="Gene3D" id="2.30.42.10">
    <property type="match status" value="1"/>
</dbReference>
<evidence type="ECO:0000259" key="4">
    <source>
        <dbReference type="PROSITE" id="PS50002"/>
    </source>
</evidence>
<evidence type="ECO:0000259" key="5">
    <source>
        <dbReference type="PROSITE" id="PS50052"/>
    </source>
</evidence>
<proteinExistence type="inferred from homology"/>
<dbReference type="SMART" id="SM00326">
    <property type="entry name" value="SH3"/>
    <property type="match status" value="1"/>
</dbReference>
<feature type="domain" description="PDZ" evidence="6">
    <location>
        <begin position="159"/>
        <end position="237"/>
    </location>
</feature>
<feature type="domain" description="SH3" evidence="4">
    <location>
        <begin position="243"/>
        <end position="312"/>
    </location>
</feature>
<dbReference type="Pfam" id="PF02828">
    <property type="entry name" value="L27"/>
    <property type="match status" value="2"/>
</dbReference>
<dbReference type="PROSITE" id="PS00856">
    <property type="entry name" value="GUANYLATE_KINASE_1"/>
    <property type="match status" value="1"/>
</dbReference>
<dbReference type="RefSeq" id="XP_014669752.1">
    <property type="nucleotide sequence ID" value="XM_014814266.1"/>
</dbReference>
<dbReference type="InterPro" id="IPR001478">
    <property type="entry name" value="PDZ"/>
</dbReference>
<dbReference type="SUPFAM" id="SSF50156">
    <property type="entry name" value="PDZ domain-like"/>
    <property type="match status" value="1"/>
</dbReference>
<dbReference type="GeneID" id="106810809"/>
<organism evidence="8 9">
    <name type="scientific">Priapulus caudatus</name>
    <name type="common">Priapulid worm</name>
    <dbReference type="NCBI Taxonomy" id="37621"/>
    <lineage>
        <taxon>Eukaryota</taxon>
        <taxon>Metazoa</taxon>
        <taxon>Ecdysozoa</taxon>
        <taxon>Scalidophora</taxon>
        <taxon>Priapulida</taxon>
        <taxon>Priapulimorpha</taxon>
        <taxon>Priapulimorphida</taxon>
        <taxon>Priapulidae</taxon>
        <taxon>Priapulus</taxon>
    </lineage>
</organism>
<keyword evidence="8" id="KW-1185">Reference proteome</keyword>
<dbReference type="SUPFAM" id="SSF101288">
    <property type="entry name" value="L27 domain"/>
    <property type="match status" value="1"/>
</dbReference>
<dbReference type="InterPro" id="IPR036028">
    <property type="entry name" value="SH3-like_dom_sf"/>
</dbReference>
<feature type="domain" description="Guanylate kinase-like" evidence="5">
    <location>
        <begin position="368"/>
        <end position="578"/>
    </location>
</feature>
<dbReference type="InterPro" id="IPR050716">
    <property type="entry name" value="MAGUK"/>
</dbReference>
<dbReference type="InterPro" id="IPR008144">
    <property type="entry name" value="Guanylate_kin-like_dom"/>
</dbReference>
<evidence type="ECO:0000313" key="8">
    <source>
        <dbReference type="Proteomes" id="UP000695022"/>
    </source>
</evidence>
<dbReference type="Pfam" id="PF00595">
    <property type="entry name" value="PDZ"/>
    <property type="match status" value="1"/>
</dbReference>
<dbReference type="CDD" id="cd10832">
    <property type="entry name" value="PDZ_MPP6-MPP2-like"/>
    <property type="match status" value="1"/>
</dbReference>
<evidence type="ECO:0000259" key="6">
    <source>
        <dbReference type="PROSITE" id="PS50106"/>
    </source>
</evidence>
<name>A0ABM1EC31_PRICU</name>
<gene>
    <name evidence="9" type="primary">LOC106810809</name>
</gene>
<dbReference type="InterPro" id="IPR036892">
    <property type="entry name" value="L27_dom_sf"/>
</dbReference>
<evidence type="ECO:0000256" key="1">
    <source>
        <dbReference type="ARBA" id="ARBA00007014"/>
    </source>
</evidence>
<dbReference type="SMART" id="SM00228">
    <property type="entry name" value="PDZ"/>
    <property type="match status" value="1"/>
</dbReference>
<evidence type="ECO:0000256" key="2">
    <source>
        <dbReference type="ARBA" id="ARBA00022443"/>
    </source>
</evidence>
<dbReference type="PANTHER" id="PTHR23122">
    <property type="entry name" value="MEMBRANE-ASSOCIATED GUANYLATE KINASE MAGUK"/>
    <property type="match status" value="1"/>
</dbReference>
<dbReference type="SMART" id="SM00072">
    <property type="entry name" value="GuKc"/>
    <property type="match status" value="1"/>
</dbReference>
<dbReference type="Pfam" id="PF07653">
    <property type="entry name" value="SH3_2"/>
    <property type="match status" value="1"/>
</dbReference>